<evidence type="ECO:0000313" key="2">
    <source>
        <dbReference type="EMBL" id="UXX79734.1"/>
    </source>
</evidence>
<proteinExistence type="predicted"/>
<dbReference type="InterPro" id="IPR013783">
    <property type="entry name" value="Ig-like_fold"/>
</dbReference>
<dbReference type="RefSeq" id="WP_263051465.1">
    <property type="nucleotide sequence ID" value="NZ_CP106735.1"/>
</dbReference>
<evidence type="ECO:0000313" key="3">
    <source>
        <dbReference type="Proteomes" id="UP001062165"/>
    </source>
</evidence>
<feature type="domain" description="AMP-activated protein kinase glycogen-binding" evidence="1">
    <location>
        <begin position="26"/>
        <end position="81"/>
    </location>
</feature>
<gene>
    <name evidence="2" type="ORF">N7E81_01240</name>
</gene>
<dbReference type="InterPro" id="IPR032640">
    <property type="entry name" value="AMPK1_CBM"/>
</dbReference>
<keyword evidence="3" id="KW-1185">Reference proteome</keyword>
<reference evidence="2" key="1">
    <citation type="submission" date="2022-10" db="EMBL/GenBank/DDBJ databases">
        <title>Comparative genomics and taxonomic characterization of three novel marine species of genus Reichenbachiella exhibiting antioxidant and polysaccharide degradation activities.</title>
        <authorList>
            <person name="Muhammad N."/>
            <person name="Lee Y.-J."/>
            <person name="Ko J."/>
            <person name="Kim S.-G."/>
        </authorList>
    </citation>
    <scope>NUCLEOTIDE SEQUENCE</scope>
    <source>
        <strain evidence="2">Wsw4-B4</strain>
    </source>
</reference>
<dbReference type="InterPro" id="IPR014756">
    <property type="entry name" value="Ig_E-set"/>
</dbReference>
<dbReference type="SUPFAM" id="SSF81296">
    <property type="entry name" value="E set domains"/>
    <property type="match status" value="1"/>
</dbReference>
<dbReference type="Pfam" id="PF16561">
    <property type="entry name" value="AMPK1_CBM"/>
    <property type="match status" value="1"/>
</dbReference>
<evidence type="ECO:0000259" key="1">
    <source>
        <dbReference type="Pfam" id="PF16561"/>
    </source>
</evidence>
<dbReference type="EMBL" id="CP106735">
    <property type="protein sequence ID" value="UXX79734.1"/>
    <property type="molecule type" value="Genomic_DNA"/>
</dbReference>
<organism evidence="2 3">
    <name type="scientific">Reichenbachiella carrageenanivorans</name>
    <dbReference type="NCBI Taxonomy" id="2979869"/>
    <lineage>
        <taxon>Bacteria</taxon>
        <taxon>Pseudomonadati</taxon>
        <taxon>Bacteroidota</taxon>
        <taxon>Cytophagia</taxon>
        <taxon>Cytophagales</taxon>
        <taxon>Reichenbachiellaceae</taxon>
        <taxon>Reichenbachiella</taxon>
    </lineage>
</organism>
<accession>A0ABY6D1E0</accession>
<sequence>MSIKKQFLKSKEACKVTWIIDKNTAGAAKKITLVGDFNGWNEHKAAFSALKNGTFKYVTELPKNNSYQFRYLVDNQHWMNEAEADGFVDNLVSGEQNCIISL</sequence>
<dbReference type="Gene3D" id="2.60.40.10">
    <property type="entry name" value="Immunoglobulins"/>
    <property type="match status" value="1"/>
</dbReference>
<protein>
    <submittedName>
        <fullName evidence="2">Isoamylase early set domain-containing protein</fullName>
    </submittedName>
</protein>
<dbReference type="CDD" id="cd07184">
    <property type="entry name" value="E_set_Isoamylase_like_N"/>
    <property type="match status" value="1"/>
</dbReference>
<name>A0ABY6D1E0_9BACT</name>
<dbReference type="Proteomes" id="UP001062165">
    <property type="component" value="Chromosome"/>
</dbReference>